<protein>
    <submittedName>
        <fullName evidence="2">Uncharacterized protein</fullName>
    </submittedName>
</protein>
<name>A0A6B3NV03_9PSED</name>
<evidence type="ECO:0000313" key="2">
    <source>
        <dbReference type="EMBL" id="NER65623.1"/>
    </source>
</evidence>
<dbReference type="Proteomes" id="UP000480410">
    <property type="component" value="Unassembled WGS sequence"/>
</dbReference>
<organism evidence="2 4">
    <name type="scientific">Pseudomonas brassicae</name>
    <dbReference type="NCBI Taxonomy" id="2708063"/>
    <lineage>
        <taxon>Bacteria</taxon>
        <taxon>Pseudomonadati</taxon>
        <taxon>Pseudomonadota</taxon>
        <taxon>Gammaproteobacteria</taxon>
        <taxon>Pseudomonadales</taxon>
        <taxon>Pseudomonadaceae</taxon>
        <taxon>Pseudomonas</taxon>
    </lineage>
</organism>
<dbReference type="EMBL" id="JAAHBU010000301">
    <property type="protein sequence ID" value="NER65623.1"/>
    <property type="molecule type" value="Genomic_DNA"/>
</dbReference>
<evidence type="ECO:0000313" key="1">
    <source>
        <dbReference type="EMBL" id="NER59745.1"/>
    </source>
</evidence>
<dbReference type="AlphaFoldDB" id="A0A6B3NV03"/>
<proteinExistence type="predicted"/>
<comment type="caution">
    <text evidence="2">The sequence shown here is derived from an EMBL/GenBank/DDBJ whole genome shotgun (WGS) entry which is preliminary data.</text>
</comment>
<keyword evidence="4" id="KW-1185">Reference proteome</keyword>
<reference evidence="3 4" key="1">
    <citation type="submission" date="2020-02" db="EMBL/GenBank/DDBJ databases">
        <title>Broccoli isolated Pseudomonas sp.</title>
        <authorList>
            <person name="Fujikawa T."/>
            <person name="Sawada H."/>
        </authorList>
    </citation>
    <scope>NUCLEOTIDE SEQUENCE [LARGE SCALE GENOMIC DNA]</scope>
    <source>
        <strain evidence="2 4">MAFF212427</strain>
        <strain evidence="1 3">MAFF212428</strain>
    </source>
</reference>
<evidence type="ECO:0000313" key="4">
    <source>
        <dbReference type="Proteomes" id="UP000482634"/>
    </source>
</evidence>
<gene>
    <name evidence="1" type="ORF">G3435_06600</name>
    <name evidence="2" type="ORF">G3436_19350</name>
</gene>
<evidence type="ECO:0000313" key="3">
    <source>
        <dbReference type="Proteomes" id="UP000480410"/>
    </source>
</evidence>
<dbReference type="RefSeq" id="WP_163948210.1">
    <property type="nucleotide sequence ID" value="NZ_JAAHBU010000301.1"/>
</dbReference>
<accession>A0A6M0CQC1</accession>
<dbReference type="EMBL" id="JAAHBV010000117">
    <property type="protein sequence ID" value="NER59745.1"/>
    <property type="molecule type" value="Genomic_DNA"/>
</dbReference>
<dbReference type="Proteomes" id="UP000482634">
    <property type="component" value="Unassembled WGS sequence"/>
</dbReference>
<sequence length="52" mass="5719">MAFFNPCGLSQAGLNTEDFATGWLDLPLFHGGVRAMVDAFREINDPYGDGKR</sequence>
<accession>A0A6B3NV03</accession>